<proteinExistence type="predicted"/>
<comment type="caution">
    <text evidence="1">The sequence shown here is derived from an EMBL/GenBank/DDBJ whole genome shotgun (WGS) entry which is preliminary data.</text>
</comment>
<dbReference type="Proteomes" id="UP000054323">
    <property type="component" value="Unassembled WGS sequence"/>
</dbReference>
<gene>
    <name evidence="1" type="ORF">XD82_0542</name>
    <name evidence="2" type="ORF">XE10_0799</name>
</gene>
<protein>
    <submittedName>
        <fullName evidence="1">Uncharacterized protein</fullName>
    </submittedName>
</protein>
<reference evidence="1" key="1">
    <citation type="journal article" date="2015" name="MBio">
        <title>Genome-resolved metagenomic analysis reveals roles for candidate phyla and other microbial community members in biogeochemical transformations in oil reservoirs.</title>
        <authorList>
            <person name="Hu P."/>
            <person name="Tom L."/>
            <person name="Singh A."/>
            <person name="Thomas B.C."/>
            <person name="Baker B.J."/>
            <person name="Piceno Y.M."/>
            <person name="Andersen G.L."/>
            <person name="Banfield J.F."/>
        </authorList>
    </citation>
    <scope>NUCLEOTIDE SEQUENCE [LARGE SCALE GENOMIC DNA]</scope>
    <source>
        <strain evidence="1">62_101</strain>
        <strain evidence="2">63_41</strain>
    </source>
</reference>
<evidence type="ECO:0000313" key="3">
    <source>
        <dbReference type="Proteomes" id="UP000054323"/>
    </source>
</evidence>
<dbReference type="Proteomes" id="UP000054598">
    <property type="component" value="Unassembled WGS sequence"/>
</dbReference>
<organism evidence="1 3">
    <name type="scientific">Methanoculleus marisnigri</name>
    <dbReference type="NCBI Taxonomy" id="2198"/>
    <lineage>
        <taxon>Archaea</taxon>
        <taxon>Methanobacteriati</taxon>
        <taxon>Methanobacteriota</taxon>
        <taxon>Stenosarchaea group</taxon>
        <taxon>Methanomicrobia</taxon>
        <taxon>Methanomicrobiales</taxon>
        <taxon>Methanomicrobiaceae</taxon>
        <taxon>Methanoculleus</taxon>
    </lineage>
</organism>
<accession>A0A101GRC1</accession>
<evidence type="ECO:0000313" key="2">
    <source>
        <dbReference type="EMBL" id="KUL02154.1"/>
    </source>
</evidence>
<evidence type="ECO:0000313" key="1">
    <source>
        <dbReference type="EMBL" id="KUK63081.1"/>
    </source>
</evidence>
<dbReference type="EMBL" id="LGGD01000046">
    <property type="protein sequence ID" value="KUK63081.1"/>
    <property type="molecule type" value="Genomic_DNA"/>
</dbReference>
<dbReference type="AlphaFoldDB" id="A0A101GRC1"/>
<reference evidence="3 4" key="2">
    <citation type="journal article" date="2015" name="MBio">
        <title>Genome-Resolved Metagenomic Analysis Reveals Roles for Candidate Phyla and Other Microbial Community Members in Biogeochemical Transformations in Oil Reservoirs.</title>
        <authorList>
            <person name="Hu P."/>
            <person name="Tom L."/>
            <person name="Singh A."/>
            <person name="Thomas B.C."/>
            <person name="Baker B.J."/>
            <person name="Piceno Y.M."/>
            <person name="Andersen G.L."/>
            <person name="Banfield J.F."/>
        </authorList>
    </citation>
    <scope>NUCLEOTIDE SEQUENCE [LARGE SCALE GENOMIC DNA]</scope>
</reference>
<sequence>MSGYQDRLNVLQDPKFSCIFQVELDRFTDIIQSFLRRIAATGNFEFLTPGNIRPFFFPD</sequence>
<evidence type="ECO:0000313" key="4">
    <source>
        <dbReference type="Proteomes" id="UP000054598"/>
    </source>
</evidence>
<dbReference type="EMBL" id="LGHE01000071">
    <property type="protein sequence ID" value="KUL02154.1"/>
    <property type="molecule type" value="Genomic_DNA"/>
</dbReference>
<name>A0A101GRC1_9EURY</name>